<dbReference type="GO" id="GO:0022857">
    <property type="term" value="F:transmembrane transporter activity"/>
    <property type="evidence" value="ECO:0007669"/>
    <property type="project" value="TreeGrafter"/>
</dbReference>
<evidence type="ECO:0000256" key="1">
    <source>
        <dbReference type="ARBA" id="ARBA00004651"/>
    </source>
</evidence>
<feature type="domain" description="ABC3 transporter permease C-terminal" evidence="7">
    <location>
        <begin position="667"/>
        <end position="780"/>
    </location>
</feature>
<dbReference type="Proteomes" id="UP000310760">
    <property type="component" value="Unassembled WGS sequence"/>
</dbReference>
<evidence type="ECO:0000313" key="9">
    <source>
        <dbReference type="EMBL" id="TGY68585.1"/>
    </source>
</evidence>
<dbReference type="RefSeq" id="WP_135952278.1">
    <property type="nucleotide sequence ID" value="NZ_CAOOJZ010000034.1"/>
</dbReference>
<dbReference type="AlphaFoldDB" id="A0A4S2FIA3"/>
<dbReference type="PANTHER" id="PTHR30572">
    <property type="entry name" value="MEMBRANE COMPONENT OF TRANSPORTER-RELATED"/>
    <property type="match status" value="1"/>
</dbReference>
<gene>
    <name evidence="9" type="ORF">E5339_15880</name>
</gene>
<dbReference type="InterPro" id="IPR025857">
    <property type="entry name" value="MacB_PCD"/>
</dbReference>
<evidence type="ECO:0000256" key="3">
    <source>
        <dbReference type="ARBA" id="ARBA00022692"/>
    </source>
</evidence>
<dbReference type="GO" id="GO:0005886">
    <property type="term" value="C:plasma membrane"/>
    <property type="evidence" value="ECO:0007669"/>
    <property type="project" value="UniProtKB-SubCell"/>
</dbReference>
<dbReference type="PROSITE" id="PS51257">
    <property type="entry name" value="PROKAR_LIPOPROTEIN"/>
    <property type="match status" value="1"/>
</dbReference>
<evidence type="ECO:0000256" key="6">
    <source>
        <dbReference type="SAM" id="Phobius"/>
    </source>
</evidence>
<evidence type="ECO:0000256" key="5">
    <source>
        <dbReference type="ARBA" id="ARBA00023136"/>
    </source>
</evidence>
<keyword evidence="4 6" id="KW-1133">Transmembrane helix</keyword>
<reference evidence="9 10" key="1">
    <citation type="submission" date="2019-04" db="EMBL/GenBank/DDBJ databases">
        <title>Microbes associate with the intestines of laboratory mice.</title>
        <authorList>
            <person name="Navarre W."/>
            <person name="Wong E."/>
            <person name="Huang K."/>
            <person name="Tropini C."/>
            <person name="Ng K."/>
            <person name="Yu B."/>
        </authorList>
    </citation>
    <scope>NUCLEOTIDE SEQUENCE [LARGE SCALE GENOMIC DNA]</scope>
    <source>
        <strain evidence="9 10">NM22_B1</strain>
    </source>
</reference>
<name>A0A4S2FIA3_9BACT</name>
<protein>
    <submittedName>
        <fullName evidence="9">ABC transporter permease</fullName>
    </submittedName>
</protein>
<dbReference type="PANTHER" id="PTHR30572:SF18">
    <property type="entry name" value="ABC-TYPE MACROLIDE FAMILY EXPORT SYSTEM PERMEASE COMPONENT 2"/>
    <property type="match status" value="1"/>
</dbReference>
<keyword evidence="2" id="KW-1003">Cell membrane</keyword>
<dbReference type="InterPro" id="IPR050250">
    <property type="entry name" value="Macrolide_Exporter_MacB"/>
</dbReference>
<evidence type="ECO:0000259" key="8">
    <source>
        <dbReference type="Pfam" id="PF12704"/>
    </source>
</evidence>
<dbReference type="InterPro" id="IPR003838">
    <property type="entry name" value="ABC3_permease_C"/>
</dbReference>
<keyword evidence="3 6" id="KW-0812">Transmembrane</keyword>
<organism evidence="9 10">
    <name type="scientific">Phocaeicola sartorii</name>
    <dbReference type="NCBI Taxonomy" id="671267"/>
    <lineage>
        <taxon>Bacteria</taxon>
        <taxon>Pseudomonadati</taxon>
        <taxon>Bacteroidota</taxon>
        <taxon>Bacteroidia</taxon>
        <taxon>Bacteroidales</taxon>
        <taxon>Bacteroidaceae</taxon>
        <taxon>Phocaeicola</taxon>
    </lineage>
</organism>
<feature type="domain" description="MacB-like periplasmic core" evidence="8">
    <location>
        <begin position="20"/>
        <end position="226"/>
    </location>
</feature>
<comment type="caution">
    <text evidence="9">The sequence shown here is derived from an EMBL/GenBank/DDBJ whole genome shotgun (WGS) entry which is preliminary data.</text>
</comment>
<feature type="transmembrane region" description="Helical" evidence="6">
    <location>
        <begin position="21"/>
        <end position="41"/>
    </location>
</feature>
<accession>A0A4S2FIA3</accession>
<feature type="transmembrane region" description="Helical" evidence="6">
    <location>
        <begin position="366"/>
        <end position="388"/>
    </location>
</feature>
<feature type="domain" description="ABC3 transporter permease C-terminal" evidence="7">
    <location>
        <begin position="278"/>
        <end position="386"/>
    </location>
</feature>
<evidence type="ECO:0000256" key="2">
    <source>
        <dbReference type="ARBA" id="ARBA00022475"/>
    </source>
</evidence>
<feature type="transmembrane region" description="Helical" evidence="6">
    <location>
        <begin position="273"/>
        <end position="296"/>
    </location>
</feature>
<feature type="transmembrane region" description="Helical" evidence="6">
    <location>
        <begin position="317"/>
        <end position="346"/>
    </location>
</feature>
<proteinExistence type="predicted"/>
<comment type="subcellular location">
    <subcellularLocation>
        <location evidence="1">Cell membrane</location>
        <topology evidence="1">Multi-pass membrane protein</topology>
    </subcellularLocation>
</comment>
<dbReference type="Pfam" id="PF12704">
    <property type="entry name" value="MacB_PCD"/>
    <property type="match status" value="1"/>
</dbReference>
<sequence length="787" mass="90087">MTTHYLKIAFRNLIKYKTQSAISMLGLAVGFACFALSAYWIHYEMTYDAFHQDAGRMYAVRVNNSFEKGKLTHRIPYPLGQYLKSHYPEIEEYSVFNIRLCKLKDNDKWLEVNMASSDSTFMQMMNIKVLDGNTNFMLRESQEVAITQEMATQLFGKENPLGKEIELDRKKKKICAVVSDWSKHSSFHYAFIGDTNYGRGWDFHLFNAIVKLKKNTDVKALTHKMNQNFPDEMKKNIYGETGITTFFLTPLTSLHYDKDFPHQNDVIIKFNHIVYFSVVGILIIICAFVNFLTLFVNRIRSRQKEMALRKVNGAPNCSIIALLLTEYAMILVSSILIGMLLIEILLPAFINYAGIVLSRSAIYSESLAYIAGISILASIVSTVPIYLFQKRTLQSSLETGKGRQNGNMFRTTSMIVQLTVCLSIISSTVIINKQLNFLKHTELGMIHHNIGSISIWMNVDMNTWSSKIAALPMVTDILPPKYYPLVGTGPMMVMGINNWDGLDKPVKEKETLDMIYASGEFCQFYGMTLLSGEWISEKSLATDMLITESTAHTLGWQTEEAIGKHIYPEGFDETFTVIGVVKDCHYKSPTTKIPNTAFINTEKQKHMWFRASILFKYKEGTWPECKRLIEKMVQEEHPDKVLRLFSEDEVYDDYLRSENALHKLLEFASMICIIISVFGIYSLVTLACEQRRKEIAIRKVNGATVKTIIRMFLKEYLLLLVAASIIAFPISYLIMKKWIEGYNRQVEMGYFPFISIFAGIALIIIFSIARRVWKAANENPAEVIKNE</sequence>
<feature type="transmembrane region" description="Helical" evidence="6">
    <location>
        <begin position="667"/>
        <end position="688"/>
    </location>
</feature>
<feature type="transmembrane region" description="Helical" evidence="6">
    <location>
        <begin position="750"/>
        <end position="769"/>
    </location>
</feature>
<feature type="transmembrane region" description="Helical" evidence="6">
    <location>
        <begin position="716"/>
        <end position="735"/>
    </location>
</feature>
<dbReference type="Pfam" id="PF02687">
    <property type="entry name" value="FtsX"/>
    <property type="match status" value="2"/>
</dbReference>
<dbReference type="EMBL" id="SRYJ01000038">
    <property type="protein sequence ID" value="TGY68585.1"/>
    <property type="molecule type" value="Genomic_DNA"/>
</dbReference>
<keyword evidence="5 6" id="KW-0472">Membrane</keyword>
<evidence type="ECO:0000313" key="10">
    <source>
        <dbReference type="Proteomes" id="UP000310760"/>
    </source>
</evidence>
<feature type="transmembrane region" description="Helical" evidence="6">
    <location>
        <begin position="409"/>
        <end position="431"/>
    </location>
</feature>
<evidence type="ECO:0000256" key="4">
    <source>
        <dbReference type="ARBA" id="ARBA00022989"/>
    </source>
</evidence>
<evidence type="ECO:0000259" key="7">
    <source>
        <dbReference type="Pfam" id="PF02687"/>
    </source>
</evidence>